<dbReference type="EMBL" id="OZ037950">
    <property type="protein sequence ID" value="CAL1712138.1"/>
    <property type="molecule type" value="Genomic_DNA"/>
</dbReference>
<sequence>MRVDFTDDEGFPIGFGVKQSSIYLTDLSALVRKLPNLHTLRLEGVHWNGCGDTERDKIGTNSSFKRLILVDMERSISTLAFIQLLSLLPGLKDLRHYRVALSCRFPGTSYEGDADTMNPLLSTTGTEEDLSTNVPILSILRSRPPSPPSEHWIPSELKLETLSVYIDAESLLHVITPSMLSDLHTLRTLYVFDRGLWGVTSIIVPTLKNLMFDVDLHGTADWEDLDLSGCTELRYLTLLQPWNSAPPDFDFPPPSIPVENISSSLDDTEGAVYPYRPPSLPSSAGDIPPSHTGADADSDSEVASDLEDDDDDPTFDHSVHTILARAPPNVEELSIVTYWRKYIDPIRHILSSWNWTALSNLLTENRPTSRLSAFATSLVMKVRVKRRKLGLKAWMRRCIILLRPDCLGLTKGAS</sequence>
<evidence type="ECO:0008006" key="4">
    <source>
        <dbReference type="Google" id="ProtNLM"/>
    </source>
</evidence>
<evidence type="ECO:0000256" key="1">
    <source>
        <dbReference type="SAM" id="MobiDB-lite"/>
    </source>
</evidence>
<protein>
    <recommendedName>
        <fullName evidence="4">F-box domain-containing protein</fullName>
    </recommendedName>
</protein>
<dbReference type="SUPFAM" id="SSF52047">
    <property type="entry name" value="RNI-like"/>
    <property type="match status" value="1"/>
</dbReference>
<dbReference type="Proteomes" id="UP001497453">
    <property type="component" value="Chromosome 7"/>
</dbReference>
<feature type="region of interest" description="Disordered" evidence="1">
    <location>
        <begin position="272"/>
        <end position="311"/>
    </location>
</feature>
<keyword evidence="3" id="KW-1185">Reference proteome</keyword>
<name>A0ABP1DYM6_9APHY</name>
<evidence type="ECO:0000313" key="2">
    <source>
        <dbReference type="EMBL" id="CAL1712138.1"/>
    </source>
</evidence>
<reference evidence="3" key="1">
    <citation type="submission" date="2024-04" db="EMBL/GenBank/DDBJ databases">
        <authorList>
            <person name="Shaw F."/>
            <person name="Minotto A."/>
        </authorList>
    </citation>
    <scope>NUCLEOTIDE SEQUENCE [LARGE SCALE GENOMIC DNA]</scope>
</reference>
<proteinExistence type="predicted"/>
<evidence type="ECO:0000313" key="3">
    <source>
        <dbReference type="Proteomes" id="UP001497453"/>
    </source>
</evidence>
<feature type="compositionally biased region" description="Acidic residues" evidence="1">
    <location>
        <begin position="296"/>
        <end position="311"/>
    </location>
</feature>
<accession>A0ABP1DYM6</accession>
<gene>
    <name evidence="2" type="ORF">GFSPODELE1_LOCUS8688</name>
</gene>
<organism evidence="2 3">
    <name type="scientific">Somion occarium</name>
    <dbReference type="NCBI Taxonomy" id="3059160"/>
    <lineage>
        <taxon>Eukaryota</taxon>
        <taxon>Fungi</taxon>
        <taxon>Dikarya</taxon>
        <taxon>Basidiomycota</taxon>
        <taxon>Agaricomycotina</taxon>
        <taxon>Agaricomycetes</taxon>
        <taxon>Polyporales</taxon>
        <taxon>Cerrenaceae</taxon>
        <taxon>Somion</taxon>
    </lineage>
</organism>